<evidence type="ECO:0000313" key="4">
    <source>
        <dbReference type="EMBL" id="BBA29155.1"/>
    </source>
</evidence>
<dbReference type="NCBIfam" id="NF033563">
    <property type="entry name" value="transpos_IS30"/>
    <property type="match status" value="1"/>
</dbReference>
<dbReference type="InterPro" id="IPR011991">
    <property type="entry name" value="ArsR-like_HTH"/>
</dbReference>
<evidence type="ECO:0000313" key="10">
    <source>
        <dbReference type="EMBL" id="BBA30348.1"/>
    </source>
</evidence>
<name>A0A250KIX5_9BACT</name>
<evidence type="ECO:0000313" key="8">
    <source>
        <dbReference type="EMBL" id="BBA29825.1"/>
    </source>
</evidence>
<dbReference type="EMBL" id="AP018050">
    <property type="protein sequence ID" value="BBA30348.1"/>
    <property type="molecule type" value="Genomic_DNA"/>
</dbReference>
<dbReference type="SUPFAM" id="SSF53098">
    <property type="entry name" value="Ribonuclease H-like"/>
    <property type="match status" value="1"/>
</dbReference>
<dbReference type="Gene3D" id="3.30.420.10">
    <property type="entry name" value="Ribonuclease H-like superfamily/Ribonuclease H"/>
    <property type="match status" value="1"/>
</dbReference>
<accession>A0A250KIX5</accession>
<evidence type="ECO:0000313" key="12">
    <source>
        <dbReference type="Proteomes" id="UP000267517"/>
    </source>
</evidence>
<organism evidence="5 12">
    <name type="scientific">Prevotella melaninogenica</name>
    <dbReference type="NCBI Taxonomy" id="28132"/>
    <lineage>
        <taxon>Bacteria</taxon>
        <taxon>Pseudomonadati</taxon>
        <taxon>Bacteroidota</taxon>
        <taxon>Bacteroidia</taxon>
        <taxon>Bacteroidales</taxon>
        <taxon>Prevotellaceae</taxon>
        <taxon>Prevotella</taxon>
    </lineage>
</organism>
<proteinExistence type="predicted"/>
<reference evidence="5 12" key="1">
    <citation type="submission" date="2017-05" db="EMBL/GenBank/DDBJ databases">
        <title>whole genome sequence of Prevotella melaninogenica GAI 07411.</title>
        <authorList>
            <person name="Kondo Y."/>
            <person name="Hoshino T."/>
        </authorList>
    </citation>
    <scope>NUCLEOTIDE SEQUENCE [LARGE SCALE GENOMIC DNA]</scope>
    <source>
        <strain evidence="5 12">GAI 07411</strain>
    </source>
</reference>
<dbReference type="EMBL" id="AP018050">
    <property type="protein sequence ID" value="BBA30404.1"/>
    <property type="molecule type" value="Genomic_DNA"/>
</dbReference>
<dbReference type="EMBL" id="AP018050">
    <property type="protein sequence ID" value="BBA30106.1"/>
    <property type="molecule type" value="Genomic_DNA"/>
</dbReference>
<dbReference type="InterPro" id="IPR025246">
    <property type="entry name" value="IS30-like_HTH"/>
</dbReference>
<dbReference type="PANTHER" id="PTHR10948">
    <property type="entry name" value="TRANSPOSASE"/>
    <property type="match status" value="1"/>
</dbReference>
<dbReference type="GO" id="GO:0015074">
    <property type="term" value="P:DNA integration"/>
    <property type="evidence" value="ECO:0007669"/>
    <property type="project" value="InterPro"/>
</dbReference>
<protein>
    <submittedName>
        <fullName evidence="5">IS30 family transposase</fullName>
    </submittedName>
</protein>
<dbReference type="PROSITE" id="PS50994">
    <property type="entry name" value="INTEGRASE"/>
    <property type="match status" value="1"/>
</dbReference>
<evidence type="ECO:0000313" key="11">
    <source>
        <dbReference type="EMBL" id="BBA30404.1"/>
    </source>
</evidence>
<dbReference type="Proteomes" id="UP000267517">
    <property type="component" value="Chromosome II"/>
</dbReference>
<evidence type="ECO:0000313" key="6">
    <source>
        <dbReference type="EMBL" id="BBA29687.1"/>
    </source>
</evidence>
<gene>
    <name evidence="3" type="ORF">PMEL1_00698</name>
    <name evidence="4" type="ORF">PMEL1_01079</name>
    <name evidence="5" type="ORF">PMEL_200126</name>
    <name evidence="6" type="ORF">PMEL_200202</name>
    <name evidence="7" type="ORF">PMEL_200349</name>
    <name evidence="8" type="ORF">PMEL_200351</name>
    <name evidence="9" type="ORF">PMEL_200634</name>
    <name evidence="10" type="ORF">PMEL_200876</name>
    <name evidence="11" type="ORF">PMEL_200935</name>
</gene>
<evidence type="ECO:0000313" key="9">
    <source>
        <dbReference type="EMBL" id="BBA30106.1"/>
    </source>
</evidence>
<dbReference type="GO" id="GO:0006355">
    <property type="term" value="P:regulation of DNA-templated transcription"/>
    <property type="evidence" value="ECO:0007669"/>
    <property type="project" value="UniProtKB-ARBA"/>
</dbReference>
<sequence length="312" mass="36546">MYHQLISEQRSQIFALLQKKTARKEIAEIVGISQSTLSREIKRNSTPSGKYIWTKAHDMAMQRRKSTVTNAKLSDELVWRIKEYIINDQWSPRQISGYLRINESIEVSHQSIYNIIHNDTTGKLAEHTRHKMKYRHRPQGGHLPIKDRVSIHERSKEVDGKRFGDFEMDLIVDPAQHAILTIVEKSTNMLFMQKLPFGKMSKPLVKVVRKLLLPYKDSLKTITTDNGPEFAAHKDITKYLGVPVYFADPYCSWQKGTVENTNKLIRQYIPKKDSFDKYTDKRIMSIQKKLNERPREKLNFSNPKCEFFKHVL</sequence>
<dbReference type="Pfam" id="PF13936">
    <property type="entry name" value="HTH_38"/>
    <property type="match status" value="1"/>
</dbReference>
<dbReference type="InterPro" id="IPR053392">
    <property type="entry name" value="Transposase_IS30-like"/>
</dbReference>
<evidence type="ECO:0000313" key="7">
    <source>
        <dbReference type="EMBL" id="BBA29823.1"/>
    </source>
</evidence>
<dbReference type="EMBL" id="AP018050">
    <property type="protein sequence ID" value="BBA29687.1"/>
    <property type="molecule type" value="Genomic_DNA"/>
</dbReference>
<evidence type="ECO:0000256" key="1">
    <source>
        <dbReference type="ARBA" id="ARBA00023172"/>
    </source>
</evidence>
<dbReference type="CDD" id="cd00090">
    <property type="entry name" value="HTH_ARSR"/>
    <property type="match status" value="1"/>
</dbReference>
<evidence type="ECO:0000313" key="3">
    <source>
        <dbReference type="EMBL" id="BBA28790.1"/>
    </source>
</evidence>
<dbReference type="GO" id="GO:0006310">
    <property type="term" value="P:DNA recombination"/>
    <property type="evidence" value="ECO:0007669"/>
    <property type="project" value="UniProtKB-KW"/>
</dbReference>
<dbReference type="Gene3D" id="1.10.10.60">
    <property type="entry name" value="Homeodomain-like"/>
    <property type="match status" value="1"/>
</dbReference>
<dbReference type="InterPro" id="IPR036397">
    <property type="entry name" value="RNaseH_sf"/>
</dbReference>
<evidence type="ECO:0000259" key="2">
    <source>
        <dbReference type="PROSITE" id="PS50994"/>
    </source>
</evidence>
<dbReference type="InterPro" id="IPR012337">
    <property type="entry name" value="RNaseH-like_sf"/>
</dbReference>
<dbReference type="RefSeq" id="WP_120173978.1">
    <property type="nucleotide sequence ID" value="NZ_AP018049.1"/>
</dbReference>
<dbReference type="EMBL" id="AP018049">
    <property type="protein sequence ID" value="BBA29155.1"/>
    <property type="molecule type" value="Genomic_DNA"/>
</dbReference>
<dbReference type="InterPro" id="IPR001584">
    <property type="entry name" value="Integrase_cat-core"/>
</dbReference>
<dbReference type="AlphaFoldDB" id="A0A250KIX5"/>
<dbReference type="PANTHER" id="PTHR10948:SF23">
    <property type="entry name" value="TRANSPOSASE INSI FOR INSERTION SEQUENCE ELEMENT IS30A-RELATED"/>
    <property type="match status" value="1"/>
</dbReference>
<dbReference type="GO" id="GO:0032196">
    <property type="term" value="P:transposition"/>
    <property type="evidence" value="ECO:0007669"/>
    <property type="project" value="TreeGrafter"/>
</dbReference>
<dbReference type="GO" id="GO:0003676">
    <property type="term" value="F:nucleic acid binding"/>
    <property type="evidence" value="ECO:0007669"/>
    <property type="project" value="InterPro"/>
</dbReference>
<evidence type="ECO:0000313" key="5">
    <source>
        <dbReference type="EMBL" id="BBA29611.1"/>
    </source>
</evidence>
<feature type="domain" description="Integrase catalytic" evidence="2">
    <location>
        <begin position="140"/>
        <end position="311"/>
    </location>
</feature>
<dbReference type="GO" id="GO:0005829">
    <property type="term" value="C:cytosol"/>
    <property type="evidence" value="ECO:0007669"/>
    <property type="project" value="TreeGrafter"/>
</dbReference>
<dbReference type="OrthoDB" id="9803231at2"/>
<dbReference type="Proteomes" id="UP000267517">
    <property type="component" value="Chromosome I"/>
</dbReference>
<dbReference type="InterPro" id="IPR051917">
    <property type="entry name" value="Transposase-Integrase"/>
</dbReference>
<dbReference type="GO" id="GO:0004803">
    <property type="term" value="F:transposase activity"/>
    <property type="evidence" value="ECO:0007669"/>
    <property type="project" value="TreeGrafter"/>
</dbReference>
<dbReference type="EMBL" id="AP018050">
    <property type="protein sequence ID" value="BBA29825.1"/>
    <property type="molecule type" value="Genomic_DNA"/>
</dbReference>
<dbReference type="EMBL" id="AP018049">
    <property type="protein sequence ID" value="BBA28790.1"/>
    <property type="molecule type" value="Genomic_DNA"/>
</dbReference>
<keyword evidence="1" id="KW-0233">DNA recombination</keyword>
<dbReference type="EMBL" id="AP018050">
    <property type="protein sequence ID" value="BBA29611.1"/>
    <property type="molecule type" value="Genomic_DNA"/>
</dbReference>
<dbReference type="EMBL" id="AP018050">
    <property type="protein sequence ID" value="BBA29823.1"/>
    <property type="molecule type" value="Genomic_DNA"/>
</dbReference>